<protein>
    <submittedName>
        <fullName evidence="2">Uncharacterized protein</fullName>
    </submittedName>
</protein>
<dbReference type="Proteomes" id="UP000314294">
    <property type="component" value="Unassembled WGS sequence"/>
</dbReference>
<reference evidence="2 3" key="1">
    <citation type="submission" date="2019-03" db="EMBL/GenBank/DDBJ databases">
        <title>First draft genome of Liparis tanakae, snailfish: a comprehensive survey of snailfish specific genes.</title>
        <authorList>
            <person name="Kim W."/>
            <person name="Song I."/>
            <person name="Jeong J.-H."/>
            <person name="Kim D."/>
            <person name="Kim S."/>
            <person name="Ryu S."/>
            <person name="Song J.Y."/>
            <person name="Lee S.K."/>
        </authorList>
    </citation>
    <scope>NUCLEOTIDE SEQUENCE [LARGE SCALE GENOMIC DNA]</scope>
    <source>
        <tissue evidence="2">Muscle</tissue>
    </source>
</reference>
<dbReference type="OrthoDB" id="10627257at2759"/>
<evidence type="ECO:0000313" key="2">
    <source>
        <dbReference type="EMBL" id="TNN31806.1"/>
    </source>
</evidence>
<dbReference type="EMBL" id="SRLO01003141">
    <property type="protein sequence ID" value="TNN31806.1"/>
    <property type="molecule type" value="Genomic_DNA"/>
</dbReference>
<evidence type="ECO:0000313" key="3">
    <source>
        <dbReference type="Proteomes" id="UP000314294"/>
    </source>
</evidence>
<dbReference type="AlphaFoldDB" id="A0A4Z2ESB0"/>
<evidence type="ECO:0000256" key="1">
    <source>
        <dbReference type="SAM" id="MobiDB-lite"/>
    </source>
</evidence>
<name>A0A4Z2ESB0_9TELE</name>
<gene>
    <name evidence="2" type="ORF">EYF80_058037</name>
</gene>
<sequence length="152" mass="16534">MPQYDTGEQSSDKTRGDFSGGVQVGVVDPRQAVGVAVRGGKLWPDLPAVENPMRMHGVAPGCKVLQADHDNFVNLGSQYRPQEAEPGRSGGQAAVRGIRVLSEHGLLVNTADTLGSSFQKRGCKPETEVETEKWVNMKECCVREAKEKETHM</sequence>
<comment type="caution">
    <text evidence="2">The sequence shown here is derived from an EMBL/GenBank/DDBJ whole genome shotgun (WGS) entry which is preliminary data.</text>
</comment>
<proteinExistence type="predicted"/>
<organism evidence="2 3">
    <name type="scientific">Liparis tanakae</name>
    <name type="common">Tanaka's snailfish</name>
    <dbReference type="NCBI Taxonomy" id="230148"/>
    <lineage>
        <taxon>Eukaryota</taxon>
        <taxon>Metazoa</taxon>
        <taxon>Chordata</taxon>
        <taxon>Craniata</taxon>
        <taxon>Vertebrata</taxon>
        <taxon>Euteleostomi</taxon>
        <taxon>Actinopterygii</taxon>
        <taxon>Neopterygii</taxon>
        <taxon>Teleostei</taxon>
        <taxon>Neoteleostei</taxon>
        <taxon>Acanthomorphata</taxon>
        <taxon>Eupercaria</taxon>
        <taxon>Perciformes</taxon>
        <taxon>Cottioidei</taxon>
        <taxon>Cottales</taxon>
        <taxon>Liparidae</taxon>
        <taxon>Liparis</taxon>
    </lineage>
</organism>
<keyword evidence="3" id="KW-1185">Reference proteome</keyword>
<accession>A0A4Z2ESB0</accession>
<feature type="region of interest" description="Disordered" evidence="1">
    <location>
        <begin position="1"/>
        <end position="23"/>
    </location>
</feature>